<organism evidence="1">
    <name type="scientific">Arion vulgaris</name>
    <dbReference type="NCBI Taxonomy" id="1028688"/>
    <lineage>
        <taxon>Eukaryota</taxon>
        <taxon>Metazoa</taxon>
        <taxon>Spiralia</taxon>
        <taxon>Lophotrochozoa</taxon>
        <taxon>Mollusca</taxon>
        <taxon>Gastropoda</taxon>
        <taxon>Heterobranchia</taxon>
        <taxon>Euthyneura</taxon>
        <taxon>Panpulmonata</taxon>
        <taxon>Eupulmonata</taxon>
        <taxon>Stylommatophora</taxon>
        <taxon>Helicina</taxon>
        <taxon>Arionoidea</taxon>
        <taxon>Arionidae</taxon>
        <taxon>Arion</taxon>
    </lineage>
</organism>
<feature type="non-terminal residue" evidence="1">
    <location>
        <position position="112"/>
    </location>
</feature>
<protein>
    <submittedName>
        <fullName evidence="1">Uncharacterized protein</fullName>
    </submittedName>
</protein>
<feature type="non-terminal residue" evidence="1">
    <location>
        <position position="1"/>
    </location>
</feature>
<reference evidence="1" key="1">
    <citation type="submission" date="2014-12" db="EMBL/GenBank/DDBJ databases">
        <title>Insight into the proteome of Arion vulgaris.</title>
        <authorList>
            <person name="Aradska J."/>
            <person name="Bulat T."/>
            <person name="Smidak R."/>
            <person name="Sarate P."/>
            <person name="Gangsoo J."/>
            <person name="Sialana F."/>
            <person name="Bilban M."/>
            <person name="Lubec G."/>
        </authorList>
    </citation>
    <scope>NUCLEOTIDE SEQUENCE</scope>
    <source>
        <tissue evidence="1">Skin</tissue>
    </source>
</reference>
<evidence type="ECO:0000313" key="1">
    <source>
        <dbReference type="EMBL" id="CEK99583.1"/>
    </source>
</evidence>
<sequence length="112" mass="12691">HNEIRFLEKKNGLTKTQEGKIVEARDLCLMLRFQQVSSTYSKNCFTKMDVSPNSPIVIHSDDEDDDDDVVLIKAEKAPEDAKKKDEDDVIFISEEPSSSVQKCGSKNKKSKK</sequence>
<dbReference type="AlphaFoldDB" id="A0A0B7C2Z9"/>
<dbReference type="EMBL" id="HACG01052712">
    <property type="protein sequence ID" value="CEK99583.1"/>
    <property type="molecule type" value="Transcribed_RNA"/>
</dbReference>
<proteinExistence type="predicted"/>
<name>A0A0B7C2Z9_9EUPU</name>
<gene>
    <name evidence="1" type="primary">ORF221617</name>
</gene>
<accession>A0A0B7C2Z9</accession>